<dbReference type="PANTHER" id="PTHR11610">
    <property type="entry name" value="LIPASE"/>
    <property type="match status" value="1"/>
</dbReference>
<evidence type="ECO:0000256" key="3">
    <source>
        <dbReference type="ARBA" id="ARBA00022525"/>
    </source>
</evidence>
<proteinExistence type="inferred from homology"/>
<feature type="chain" id="PRO_5032544915" evidence="5">
    <location>
        <begin position="27"/>
        <end position="381"/>
    </location>
</feature>
<dbReference type="GO" id="GO:0005615">
    <property type="term" value="C:extracellular space"/>
    <property type="evidence" value="ECO:0007669"/>
    <property type="project" value="TreeGrafter"/>
</dbReference>
<dbReference type="AlphaFoldDB" id="A0A811UYD9"/>
<protein>
    <submittedName>
        <fullName evidence="7">(Mediterranean fruit fly) hypothetical protein</fullName>
    </submittedName>
</protein>
<gene>
    <name evidence="7" type="ORF">CCAP1982_LOCUS12648</name>
</gene>
<evidence type="ECO:0000313" key="8">
    <source>
        <dbReference type="Proteomes" id="UP000606786"/>
    </source>
</evidence>
<name>A0A811UYD9_CERCA</name>
<dbReference type="GO" id="GO:0017171">
    <property type="term" value="F:serine hydrolase activity"/>
    <property type="evidence" value="ECO:0007669"/>
    <property type="project" value="TreeGrafter"/>
</dbReference>
<feature type="domain" description="Lipase" evidence="6">
    <location>
        <begin position="92"/>
        <end position="329"/>
    </location>
</feature>
<comment type="similarity">
    <text evidence="2 4">Belongs to the AB hydrolase superfamily. Lipase family.</text>
</comment>
<keyword evidence="3" id="KW-0964">Secreted</keyword>
<reference evidence="7" key="1">
    <citation type="submission" date="2020-11" db="EMBL/GenBank/DDBJ databases">
        <authorList>
            <person name="Whitehead M."/>
        </authorList>
    </citation>
    <scope>NUCLEOTIDE SEQUENCE</scope>
    <source>
        <strain evidence="7">EGII</strain>
    </source>
</reference>
<keyword evidence="5" id="KW-0732">Signal</keyword>
<dbReference type="InterPro" id="IPR013818">
    <property type="entry name" value="Lipase"/>
</dbReference>
<accession>A0A811UYD9</accession>
<dbReference type="InterPro" id="IPR029058">
    <property type="entry name" value="AB_hydrolase_fold"/>
</dbReference>
<evidence type="ECO:0000256" key="2">
    <source>
        <dbReference type="ARBA" id="ARBA00010701"/>
    </source>
</evidence>
<dbReference type="GO" id="GO:0016042">
    <property type="term" value="P:lipid catabolic process"/>
    <property type="evidence" value="ECO:0007669"/>
    <property type="project" value="TreeGrafter"/>
</dbReference>
<dbReference type="SUPFAM" id="SSF53474">
    <property type="entry name" value="alpha/beta-Hydrolases"/>
    <property type="match status" value="1"/>
</dbReference>
<evidence type="ECO:0000313" key="7">
    <source>
        <dbReference type="EMBL" id="CAD7004229.1"/>
    </source>
</evidence>
<dbReference type="OrthoDB" id="199913at2759"/>
<feature type="signal peptide" evidence="5">
    <location>
        <begin position="1"/>
        <end position="26"/>
    </location>
</feature>
<dbReference type="GO" id="GO:0016298">
    <property type="term" value="F:lipase activity"/>
    <property type="evidence" value="ECO:0007669"/>
    <property type="project" value="InterPro"/>
</dbReference>
<dbReference type="Pfam" id="PF00151">
    <property type="entry name" value="Lipase"/>
    <property type="match status" value="1"/>
</dbReference>
<evidence type="ECO:0000256" key="5">
    <source>
        <dbReference type="SAM" id="SignalP"/>
    </source>
</evidence>
<comment type="caution">
    <text evidence="7">The sequence shown here is derived from an EMBL/GenBank/DDBJ whole genome shotgun (WGS) entry which is preliminary data.</text>
</comment>
<evidence type="ECO:0000256" key="1">
    <source>
        <dbReference type="ARBA" id="ARBA00004613"/>
    </source>
</evidence>
<sequence length="381" mass="42212">MPQQRIYLKGLWLMSLVLHVTHGGIADTGAESQINMQQPTVEQIQQKNFEILQEALPLGWKAFCEAPVDESVMLLHSGINPCDASIHVMTINNQSIQLPIKAISEIADFDIDPKRKTLLYVNAYYTADTYFSVQAHLKLLQTTRRDLNIVVVDFARDVLQLYYTVRHHVAVQGHFVAKILNVLVQKGIAPADVTLAGHSVGANIAALAANIYASQASHAPNKRMGQLVAIDPALMCQPSDIYVQANVSTRVIVIHGEANVFGVRERLGTIDIYPNGIGFFSRRKLQPGCETKICSHMYSFVLFMEALIEGVMIPAVKCESWSHFRKRQCDFGDALAIGLKYPASAQGVYFCLTQPNPPFTFMEHGIKYQRGLATAAKANSI</sequence>
<evidence type="ECO:0000259" key="6">
    <source>
        <dbReference type="Pfam" id="PF00151"/>
    </source>
</evidence>
<dbReference type="Gene3D" id="3.40.50.1820">
    <property type="entry name" value="alpha/beta hydrolase"/>
    <property type="match status" value="1"/>
</dbReference>
<evidence type="ECO:0000256" key="4">
    <source>
        <dbReference type="RuleBase" id="RU004262"/>
    </source>
</evidence>
<dbReference type="InterPro" id="IPR000734">
    <property type="entry name" value="TAG_lipase"/>
</dbReference>
<dbReference type="Proteomes" id="UP000606786">
    <property type="component" value="Unassembled WGS sequence"/>
</dbReference>
<organism evidence="7 8">
    <name type="scientific">Ceratitis capitata</name>
    <name type="common">Mediterranean fruit fly</name>
    <name type="synonym">Tephritis capitata</name>
    <dbReference type="NCBI Taxonomy" id="7213"/>
    <lineage>
        <taxon>Eukaryota</taxon>
        <taxon>Metazoa</taxon>
        <taxon>Ecdysozoa</taxon>
        <taxon>Arthropoda</taxon>
        <taxon>Hexapoda</taxon>
        <taxon>Insecta</taxon>
        <taxon>Pterygota</taxon>
        <taxon>Neoptera</taxon>
        <taxon>Endopterygota</taxon>
        <taxon>Diptera</taxon>
        <taxon>Brachycera</taxon>
        <taxon>Muscomorpha</taxon>
        <taxon>Tephritoidea</taxon>
        <taxon>Tephritidae</taxon>
        <taxon>Ceratitis</taxon>
        <taxon>Ceratitis</taxon>
    </lineage>
</organism>
<dbReference type="PANTHER" id="PTHR11610:SF173">
    <property type="entry name" value="LIPASE DOMAIN-CONTAINING PROTEIN-RELATED"/>
    <property type="match status" value="1"/>
</dbReference>
<keyword evidence="8" id="KW-1185">Reference proteome</keyword>
<dbReference type="EMBL" id="CAJHJT010000034">
    <property type="protein sequence ID" value="CAD7004229.1"/>
    <property type="molecule type" value="Genomic_DNA"/>
</dbReference>
<comment type="subcellular location">
    <subcellularLocation>
        <location evidence="1">Secreted</location>
    </subcellularLocation>
</comment>